<dbReference type="AlphaFoldDB" id="A0A3L6DDV7"/>
<comment type="caution">
    <text evidence="1">The sequence shown here is derived from an EMBL/GenBank/DDBJ whole genome shotgun (WGS) entry which is preliminary data.</text>
</comment>
<protein>
    <submittedName>
        <fullName evidence="1">Uncharacterized protein</fullName>
    </submittedName>
</protein>
<dbReference type="Proteomes" id="UP000251960">
    <property type="component" value="Chromosome 9"/>
</dbReference>
<evidence type="ECO:0000313" key="1">
    <source>
        <dbReference type="EMBL" id="PWZ06812.1"/>
    </source>
</evidence>
<reference evidence="1" key="1">
    <citation type="journal article" date="2018" name="Nat. Genet.">
        <title>Extensive intraspecific gene order and gene structural variations between Mo17 and other maize genomes.</title>
        <authorList>
            <person name="Sun S."/>
            <person name="Zhou Y."/>
            <person name="Chen J."/>
            <person name="Shi J."/>
            <person name="Zhao H."/>
            <person name="Zhao H."/>
            <person name="Song W."/>
            <person name="Zhang M."/>
            <person name="Cui Y."/>
            <person name="Dong X."/>
            <person name="Liu H."/>
            <person name="Ma X."/>
            <person name="Jiao Y."/>
            <person name="Wang B."/>
            <person name="Wei X."/>
            <person name="Stein J.C."/>
            <person name="Glaubitz J.C."/>
            <person name="Lu F."/>
            <person name="Yu G."/>
            <person name="Liang C."/>
            <person name="Fengler K."/>
            <person name="Li B."/>
            <person name="Rafalski A."/>
            <person name="Schnable P.S."/>
            <person name="Ware D.H."/>
            <person name="Buckler E.S."/>
            <person name="Lai J."/>
        </authorList>
    </citation>
    <scope>NUCLEOTIDE SEQUENCE [LARGE SCALE GENOMIC DNA]</scope>
    <source>
        <tissue evidence="1">Seedling</tissue>
    </source>
</reference>
<dbReference type="EMBL" id="NCVQ01000010">
    <property type="protein sequence ID" value="PWZ06812.1"/>
    <property type="molecule type" value="Genomic_DNA"/>
</dbReference>
<accession>A0A3L6DDV7</accession>
<sequence length="49" mass="5558">MKRLTIYSWRVSSLGTFGISYGDILGFRTSHPKRTVSISSYDGSKQMIE</sequence>
<organism evidence="1">
    <name type="scientific">Zea mays</name>
    <name type="common">Maize</name>
    <dbReference type="NCBI Taxonomy" id="4577"/>
    <lineage>
        <taxon>Eukaryota</taxon>
        <taxon>Viridiplantae</taxon>
        <taxon>Streptophyta</taxon>
        <taxon>Embryophyta</taxon>
        <taxon>Tracheophyta</taxon>
        <taxon>Spermatophyta</taxon>
        <taxon>Magnoliopsida</taxon>
        <taxon>Liliopsida</taxon>
        <taxon>Poales</taxon>
        <taxon>Poaceae</taxon>
        <taxon>PACMAD clade</taxon>
        <taxon>Panicoideae</taxon>
        <taxon>Andropogonodae</taxon>
        <taxon>Andropogoneae</taxon>
        <taxon>Tripsacinae</taxon>
        <taxon>Zea</taxon>
    </lineage>
</organism>
<proteinExistence type="predicted"/>
<gene>
    <name evidence="1" type="ORF">Zm00014a_040617</name>
</gene>
<name>A0A3L6DDV7_MAIZE</name>